<dbReference type="InterPro" id="IPR019159">
    <property type="entry name" value="CCDC93_CC"/>
</dbReference>
<dbReference type="Proteomes" id="UP001152888">
    <property type="component" value="Unassembled WGS sequence"/>
</dbReference>
<accession>A0A9P0KG00</accession>
<evidence type="ECO:0000256" key="2">
    <source>
        <dbReference type="SAM" id="Coils"/>
    </source>
</evidence>
<keyword evidence="5" id="KW-1185">Reference proteome</keyword>
<gene>
    <name evidence="4" type="ORF">ACAOBT_LOCUS9067</name>
</gene>
<keyword evidence="2" id="KW-0175">Coiled coil</keyword>
<evidence type="ECO:0000256" key="1">
    <source>
        <dbReference type="ARBA" id="ARBA00016765"/>
    </source>
</evidence>
<organism evidence="4 5">
    <name type="scientific">Acanthoscelides obtectus</name>
    <name type="common">Bean weevil</name>
    <name type="synonym">Bruchus obtectus</name>
    <dbReference type="NCBI Taxonomy" id="200917"/>
    <lineage>
        <taxon>Eukaryota</taxon>
        <taxon>Metazoa</taxon>
        <taxon>Ecdysozoa</taxon>
        <taxon>Arthropoda</taxon>
        <taxon>Hexapoda</taxon>
        <taxon>Insecta</taxon>
        <taxon>Pterygota</taxon>
        <taxon>Neoptera</taxon>
        <taxon>Endopterygota</taxon>
        <taxon>Coleoptera</taxon>
        <taxon>Polyphaga</taxon>
        <taxon>Cucujiformia</taxon>
        <taxon>Chrysomeloidea</taxon>
        <taxon>Chrysomelidae</taxon>
        <taxon>Bruchinae</taxon>
        <taxon>Bruchini</taxon>
        <taxon>Acanthoscelides</taxon>
    </lineage>
</organism>
<protein>
    <recommendedName>
        <fullName evidence="1">Coiled-coil domain-containing protein 93</fullName>
    </recommendedName>
</protein>
<dbReference type="PANTHER" id="PTHR16441">
    <property type="entry name" value="FIDIPIDINE"/>
    <property type="match status" value="1"/>
</dbReference>
<reference evidence="4" key="1">
    <citation type="submission" date="2022-03" db="EMBL/GenBank/DDBJ databases">
        <authorList>
            <person name="Sayadi A."/>
        </authorList>
    </citation>
    <scope>NUCLEOTIDE SEQUENCE</scope>
</reference>
<dbReference type="AlphaFoldDB" id="A0A9P0KG00"/>
<evidence type="ECO:0000313" key="4">
    <source>
        <dbReference type="EMBL" id="CAH1970704.1"/>
    </source>
</evidence>
<dbReference type="Pfam" id="PF09762">
    <property type="entry name" value="CCDC93_CC"/>
    <property type="match status" value="1"/>
</dbReference>
<feature type="coiled-coil region" evidence="2">
    <location>
        <begin position="382"/>
        <end position="416"/>
    </location>
</feature>
<feature type="coiled-coil region" evidence="2">
    <location>
        <begin position="236"/>
        <end position="299"/>
    </location>
</feature>
<comment type="caution">
    <text evidence="4">The sequence shown here is derived from an EMBL/GenBank/DDBJ whole genome shotgun (WGS) entry which is preliminary data.</text>
</comment>
<sequence length="445" mass="51764">MAGRVRQYAISQFNKSFAPEQKDVDTKNNMLESMKIVSEVYRPHRYSKRKTAPPADIESRVQLTLLEYGHRGGLRLIAPTSDEIDPEVVMEQEKNYQKKLQQLTNSLVDLKEDASSSYDLSEEDRKKISKHYTSLQLELKDGGALSKEMYRLKTLNDQKQLLTEMTGKLKTMKTAVQGDIEETSTMLESIRLKKQEADKKLKELEEFELNDPEGVKEIEELVALSESLKLQESQFKEQCKKELVQLQNQIEETRKAKAKTPTELNSEIIKEYEDETEKIKVARLQLAKKNRHVAALQRQLDNVPNRAELAQYQKRFLELYNQVAAKHKETKQYYTLYNTLEDTRQYMQRELSLLNSISDSYPEAMSSSSGKEEFLLQFQNIVDSVRQSKMKVEHRLNEEKKKRDELSSTLQGLVELQRKYVAAVRQLSLECQKHEVLLAQRKSKS</sequence>
<dbReference type="PANTHER" id="PTHR16441:SF0">
    <property type="entry name" value="COILED-COIL DOMAIN-CONTAINING PROTEIN 93"/>
    <property type="match status" value="1"/>
</dbReference>
<dbReference type="GO" id="GO:0006893">
    <property type="term" value="P:Golgi to plasma membrane transport"/>
    <property type="evidence" value="ECO:0007669"/>
    <property type="project" value="TreeGrafter"/>
</dbReference>
<evidence type="ECO:0000313" key="5">
    <source>
        <dbReference type="Proteomes" id="UP001152888"/>
    </source>
</evidence>
<name>A0A9P0KG00_ACAOB</name>
<proteinExistence type="predicted"/>
<feature type="coiled-coil region" evidence="2">
    <location>
        <begin position="180"/>
        <end position="210"/>
    </location>
</feature>
<evidence type="ECO:0000259" key="3">
    <source>
        <dbReference type="Pfam" id="PF09762"/>
    </source>
</evidence>
<dbReference type="EMBL" id="CAKOFQ010006777">
    <property type="protein sequence ID" value="CAH1970704.1"/>
    <property type="molecule type" value="Genomic_DNA"/>
</dbReference>
<dbReference type="OrthoDB" id="16092at2759"/>
<feature type="domain" description="CCDC93 coiled-coil" evidence="3">
    <location>
        <begin position="40"/>
        <end position="440"/>
    </location>
</feature>
<dbReference type="InterPro" id="IPR039116">
    <property type="entry name" value="CCDC93"/>
</dbReference>